<gene>
    <name evidence="1" type="ORF">DAI18_08350</name>
</gene>
<name>A0A2S0P9G6_9NEIS</name>
<sequence length="81" mass="8441">MPSISTDDARELTGSFDALPVSALPLSPAPEPLELLFGAPEPTTQAVSAPLPTYNSLDASEAVVQLIGGGDFSDVLWRCLL</sequence>
<accession>A0A2S0P9G6</accession>
<proteinExistence type="predicted"/>
<dbReference type="Proteomes" id="UP000244173">
    <property type="component" value="Chromosome"/>
</dbReference>
<dbReference type="KEGG" id="maer:DAI18_08350"/>
<evidence type="ECO:0000313" key="1">
    <source>
        <dbReference type="EMBL" id="AVY94054.1"/>
    </source>
</evidence>
<organism evidence="1 2">
    <name type="scientific">Microvirgula aerodenitrificans</name>
    <dbReference type="NCBI Taxonomy" id="57480"/>
    <lineage>
        <taxon>Bacteria</taxon>
        <taxon>Pseudomonadati</taxon>
        <taxon>Pseudomonadota</taxon>
        <taxon>Betaproteobacteria</taxon>
        <taxon>Neisseriales</taxon>
        <taxon>Aquaspirillaceae</taxon>
        <taxon>Microvirgula</taxon>
    </lineage>
</organism>
<dbReference type="RefSeq" id="WP_107889134.1">
    <property type="nucleotide sequence ID" value="NZ_CP028519.1"/>
</dbReference>
<keyword evidence="2" id="KW-1185">Reference proteome</keyword>
<evidence type="ECO:0000313" key="2">
    <source>
        <dbReference type="Proteomes" id="UP000244173"/>
    </source>
</evidence>
<reference evidence="1 2" key="1">
    <citation type="submission" date="2018-04" db="EMBL/GenBank/DDBJ databases">
        <title>Denitrifier Microvirgula.</title>
        <authorList>
            <person name="Anderson E."/>
            <person name="Jang J."/>
            <person name="Ishii S."/>
        </authorList>
    </citation>
    <scope>NUCLEOTIDE SEQUENCE [LARGE SCALE GENOMIC DNA]</scope>
    <source>
        <strain evidence="1 2">BE2.4</strain>
    </source>
</reference>
<dbReference type="AlphaFoldDB" id="A0A2S0P9G6"/>
<dbReference type="EMBL" id="CP028519">
    <property type="protein sequence ID" value="AVY94054.1"/>
    <property type="molecule type" value="Genomic_DNA"/>
</dbReference>
<protein>
    <submittedName>
        <fullName evidence="1">Uncharacterized protein</fullName>
    </submittedName>
</protein>